<comment type="caution">
    <text evidence="5">The sequence shown here is derived from an EMBL/GenBank/DDBJ whole genome shotgun (WGS) entry which is preliminary data.</text>
</comment>
<dbReference type="PANTHER" id="PTHR43649:SF34">
    <property type="entry name" value="ABC TRANSPORTER PERIPLASMIC-BINDING PROTEIN YCJN-RELATED"/>
    <property type="match status" value="1"/>
</dbReference>
<dbReference type="RefSeq" id="WP_116574006.1">
    <property type="nucleotide sequence ID" value="NZ_QDGZ01000010.1"/>
</dbReference>
<protein>
    <recommendedName>
        <fullName evidence="7">Extracellular solute-binding protein</fullName>
    </recommendedName>
</protein>
<dbReference type="InterPro" id="IPR006059">
    <property type="entry name" value="SBP"/>
</dbReference>
<dbReference type="PANTHER" id="PTHR43649">
    <property type="entry name" value="ARABINOSE-BINDING PROTEIN-RELATED"/>
    <property type="match status" value="1"/>
</dbReference>
<reference evidence="5 6" key="1">
    <citation type="submission" date="2018-04" db="EMBL/GenBank/DDBJ databases">
        <title>Genome of Nocardioides gansuensis WSJ-1.</title>
        <authorList>
            <person name="Wu S."/>
            <person name="Wang G."/>
        </authorList>
    </citation>
    <scope>NUCLEOTIDE SEQUENCE [LARGE SCALE GENOMIC DNA]</scope>
    <source>
        <strain evidence="5 6">WSJ-1</strain>
    </source>
</reference>
<evidence type="ECO:0000313" key="5">
    <source>
        <dbReference type="EMBL" id="PVG81080.1"/>
    </source>
</evidence>
<evidence type="ECO:0000256" key="1">
    <source>
        <dbReference type="ARBA" id="ARBA00008520"/>
    </source>
</evidence>
<dbReference type="PROSITE" id="PS51318">
    <property type="entry name" value="TAT"/>
    <property type="match status" value="1"/>
</dbReference>
<proteinExistence type="inferred from homology"/>
<evidence type="ECO:0008006" key="7">
    <source>
        <dbReference type="Google" id="ProtNLM"/>
    </source>
</evidence>
<keyword evidence="6" id="KW-1185">Reference proteome</keyword>
<comment type="similarity">
    <text evidence="1">Belongs to the bacterial solute-binding protein 1 family.</text>
</comment>
<organism evidence="5 6">
    <name type="scientific">Nocardioides gansuensis</name>
    <dbReference type="NCBI Taxonomy" id="2138300"/>
    <lineage>
        <taxon>Bacteria</taxon>
        <taxon>Bacillati</taxon>
        <taxon>Actinomycetota</taxon>
        <taxon>Actinomycetes</taxon>
        <taxon>Propionibacteriales</taxon>
        <taxon>Nocardioidaceae</taxon>
        <taxon>Nocardioides</taxon>
    </lineage>
</organism>
<evidence type="ECO:0000313" key="6">
    <source>
        <dbReference type="Proteomes" id="UP000246018"/>
    </source>
</evidence>
<accession>A0A2T8F5V0</accession>
<evidence type="ECO:0000256" key="2">
    <source>
        <dbReference type="ARBA" id="ARBA00022448"/>
    </source>
</evidence>
<feature type="region of interest" description="Disordered" evidence="4">
    <location>
        <begin position="28"/>
        <end position="51"/>
    </location>
</feature>
<dbReference type="InterPro" id="IPR050490">
    <property type="entry name" value="Bact_solute-bd_prot1"/>
</dbReference>
<dbReference type="OrthoDB" id="5508957at2"/>
<dbReference type="SUPFAM" id="SSF53850">
    <property type="entry name" value="Periplasmic binding protein-like II"/>
    <property type="match status" value="1"/>
</dbReference>
<dbReference type="Proteomes" id="UP000246018">
    <property type="component" value="Unassembled WGS sequence"/>
</dbReference>
<keyword evidence="3" id="KW-0732">Signal</keyword>
<gene>
    <name evidence="5" type="ORF">DDE18_19905</name>
</gene>
<dbReference type="Gene3D" id="3.40.190.10">
    <property type="entry name" value="Periplasmic binding protein-like II"/>
    <property type="match status" value="1"/>
</dbReference>
<evidence type="ECO:0000256" key="4">
    <source>
        <dbReference type="SAM" id="MobiDB-lite"/>
    </source>
</evidence>
<dbReference type="InterPro" id="IPR006311">
    <property type="entry name" value="TAT_signal"/>
</dbReference>
<dbReference type="AlphaFoldDB" id="A0A2T8F5V0"/>
<name>A0A2T8F5V0_9ACTN</name>
<dbReference type="EMBL" id="QDGZ01000010">
    <property type="protein sequence ID" value="PVG81080.1"/>
    <property type="molecule type" value="Genomic_DNA"/>
</dbReference>
<keyword evidence="2" id="KW-0813">Transport</keyword>
<dbReference type="Pfam" id="PF01547">
    <property type="entry name" value="SBP_bac_1"/>
    <property type="match status" value="1"/>
</dbReference>
<evidence type="ECO:0000256" key="3">
    <source>
        <dbReference type="ARBA" id="ARBA00022729"/>
    </source>
</evidence>
<sequence>MAPTNSWTRREVLRIAALSGLGAAVASCASEPESPTEQGAGGEPSPTFNEPASKLSGTLSILLWSHFVASHDEWFDAFATDWGKEVGVDVRVDHVDVANVPTQIASELQAGQGHDLMQYIATLSQFEPSVLDLRDINEEASQRYGEQLGICRDSSYNPHTDKYYAFSPGWVPDPGNFRRSLWEPVGLPDGPTTWEELLTGGAEIMKSQDVQLGLGMSQEIDSNMAGHALLWSYGASIQNENEQVVLNSPETIAAVEFMGSLYRDAMTDEVFAWNAASNNEGLIAGKLSYILNSISAYRSLQEVNPEVADDTFFVPALEGPSTALAAQHVMYNYIVPKGAQNPDAAKAFLLHLSDNFALATYESQLYDFPSWPSLAPDLGDWLTDDPFGSNPSDKLAFLGDVNTAAEWSASIGHPGPSSPAIGEILGTYVIPNMFARAVRGNMSPEQSVQRAHAECERIFSNWRRRGLIGG</sequence>